<proteinExistence type="inferred from homology"/>
<evidence type="ECO:0000256" key="1">
    <source>
        <dbReference type="ARBA" id="ARBA00005711"/>
    </source>
</evidence>
<dbReference type="AlphaFoldDB" id="A0A1U8A6Z5"/>
<comment type="similarity">
    <text evidence="1">Belongs to the remorin family.</text>
</comment>
<dbReference type="InParanoid" id="A0A1U8A6Z5"/>
<sequence length="260" mass="28683">MSSDQSQRDTSNGREDQGDHQVRDIHALTPPSSGNRVRQRESWDTSSEGASSENFTTMSREFNALVLAGSVIGGNGANENDGGITVNNLARIGEEEQLPEETNPLAIVPDNNPRPDPVPSPRRATAGGGGSSTSLITEEVTMQRVRREETESKISAWQTAKIAKINNRLKREDAIINGWEGEQVQKATSWMKKVERKLEAKRAKALEKMQNEVAKAHRKAEERRASAEAKRGTKVARVLELANLMRAVGRVPTKRSFFKA</sequence>
<evidence type="ECO:0000313" key="4">
    <source>
        <dbReference type="Proteomes" id="UP000189703"/>
    </source>
</evidence>
<dbReference type="Proteomes" id="UP000189703">
    <property type="component" value="Unplaced"/>
</dbReference>
<evidence type="ECO:0000259" key="3">
    <source>
        <dbReference type="Pfam" id="PF03763"/>
    </source>
</evidence>
<dbReference type="RefSeq" id="XP_010257205.1">
    <property type="nucleotide sequence ID" value="XM_010258903.2"/>
</dbReference>
<feature type="compositionally biased region" description="Polar residues" evidence="2">
    <location>
        <begin position="1"/>
        <end position="10"/>
    </location>
</feature>
<dbReference type="PANTHER" id="PTHR31471:SF87">
    <property type="entry name" value="REMORIN 4.2"/>
    <property type="match status" value="1"/>
</dbReference>
<feature type="domain" description="Remorin C-terminal" evidence="3">
    <location>
        <begin position="148"/>
        <end position="254"/>
    </location>
</feature>
<feature type="compositionally biased region" description="Polar residues" evidence="2">
    <location>
        <begin position="44"/>
        <end position="55"/>
    </location>
</feature>
<dbReference type="FunCoup" id="A0A1U8A6Z5">
    <property type="interactions" value="364"/>
</dbReference>
<reference evidence="5" key="1">
    <citation type="submission" date="2025-08" db="UniProtKB">
        <authorList>
            <consortium name="RefSeq"/>
        </authorList>
    </citation>
    <scope>IDENTIFICATION</scope>
</reference>
<organism evidence="4 5">
    <name type="scientific">Nelumbo nucifera</name>
    <name type="common">Sacred lotus</name>
    <dbReference type="NCBI Taxonomy" id="4432"/>
    <lineage>
        <taxon>Eukaryota</taxon>
        <taxon>Viridiplantae</taxon>
        <taxon>Streptophyta</taxon>
        <taxon>Embryophyta</taxon>
        <taxon>Tracheophyta</taxon>
        <taxon>Spermatophyta</taxon>
        <taxon>Magnoliopsida</taxon>
        <taxon>Proteales</taxon>
        <taxon>Nelumbonaceae</taxon>
        <taxon>Nelumbo</taxon>
    </lineage>
</organism>
<feature type="compositionally biased region" description="Basic and acidic residues" evidence="2">
    <location>
        <begin position="11"/>
        <end position="26"/>
    </location>
</feature>
<feature type="region of interest" description="Disordered" evidence="2">
    <location>
        <begin position="210"/>
        <end position="229"/>
    </location>
</feature>
<dbReference type="STRING" id="4432.A0A1U8A6Z5"/>
<feature type="region of interest" description="Disordered" evidence="2">
    <location>
        <begin position="1"/>
        <end position="55"/>
    </location>
</feature>
<dbReference type="eggNOG" id="ENOG502QTT4">
    <property type="taxonomic scope" value="Eukaryota"/>
</dbReference>
<dbReference type="GeneID" id="104597404"/>
<keyword evidence="4" id="KW-1185">Reference proteome</keyword>
<evidence type="ECO:0000313" key="5">
    <source>
        <dbReference type="RefSeq" id="XP_010257205.1"/>
    </source>
</evidence>
<name>A0A1U8A6Z5_NELNU</name>
<dbReference type="OMA" id="VAGSAME"/>
<dbReference type="OrthoDB" id="1939615at2759"/>
<dbReference type="PANTHER" id="PTHR31471">
    <property type="entry name" value="OS02G0116800 PROTEIN"/>
    <property type="match status" value="1"/>
</dbReference>
<gene>
    <name evidence="5" type="primary">LOC104597404</name>
</gene>
<dbReference type="KEGG" id="nnu:104597404"/>
<accession>A0A1U8A6Z5</accession>
<evidence type="ECO:0000256" key="2">
    <source>
        <dbReference type="SAM" id="MobiDB-lite"/>
    </source>
</evidence>
<dbReference type="Pfam" id="PF03763">
    <property type="entry name" value="Remorin_C"/>
    <property type="match status" value="1"/>
</dbReference>
<feature type="compositionally biased region" description="Basic and acidic residues" evidence="2">
    <location>
        <begin position="219"/>
        <end position="229"/>
    </location>
</feature>
<dbReference type="InterPro" id="IPR005516">
    <property type="entry name" value="Remorin_C"/>
</dbReference>
<feature type="region of interest" description="Disordered" evidence="2">
    <location>
        <begin position="92"/>
        <end position="134"/>
    </location>
</feature>
<protein>
    <submittedName>
        <fullName evidence="5">Remorin-like isoform X1</fullName>
    </submittedName>
</protein>